<evidence type="ECO:0000256" key="2">
    <source>
        <dbReference type="ARBA" id="ARBA00022448"/>
    </source>
</evidence>
<evidence type="ECO:0000259" key="10">
    <source>
        <dbReference type="PROSITE" id="PS50850"/>
    </source>
</evidence>
<dbReference type="InterPro" id="IPR036259">
    <property type="entry name" value="MFS_trans_sf"/>
</dbReference>
<name>A0A840MFR9_9PROT</name>
<feature type="domain" description="Major facilitator superfamily (MFS) profile" evidence="10">
    <location>
        <begin position="1"/>
        <end position="403"/>
    </location>
</feature>
<dbReference type="SUPFAM" id="SSF103473">
    <property type="entry name" value="MFS general substrate transporter"/>
    <property type="match status" value="1"/>
</dbReference>
<protein>
    <recommendedName>
        <fullName evidence="8">Multidrug efflux pump Tap</fullName>
    </recommendedName>
</protein>
<dbReference type="InterPro" id="IPR011701">
    <property type="entry name" value="MFS"/>
</dbReference>
<dbReference type="AlphaFoldDB" id="A0A840MFR9"/>
<keyword evidence="6 9" id="KW-0472">Membrane</keyword>
<feature type="transmembrane region" description="Helical" evidence="9">
    <location>
        <begin position="314"/>
        <end position="334"/>
    </location>
</feature>
<gene>
    <name evidence="11" type="ORF">HNQ59_000777</name>
</gene>
<feature type="transmembrane region" description="Helical" evidence="9">
    <location>
        <begin position="12"/>
        <end position="30"/>
    </location>
</feature>
<feature type="transmembrane region" description="Helical" evidence="9">
    <location>
        <begin position="257"/>
        <end position="278"/>
    </location>
</feature>
<feature type="transmembrane region" description="Helical" evidence="9">
    <location>
        <begin position="50"/>
        <end position="68"/>
    </location>
</feature>
<feature type="transmembrane region" description="Helical" evidence="9">
    <location>
        <begin position="80"/>
        <end position="100"/>
    </location>
</feature>
<comment type="caution">
    <text evidence="11">The sequence shown here is derived from an EMBL/GenBank/DDBJ whole genome shotgun (WGS) entry which is preliminary data.</text>
</comment>
<comment type="similarity">
    <text evidence="7">Belongs to the major facilitator superfamily. Drug:H(+) antiporter-3 (DHA3) (TC 2.A.1.21) family.</text>
</comment>
<evidence type="ECO:0000313" key="12">
    <source>
        <dbReference type="Proteomes" id="UP000575898"/>
    </source>
</evidence>
<keyword evidence="12" id="KW-1185">Reference proteome</keyword>
<evidence type="ECO:0000256" key="1">
    <source>
        <dbReference type="ARBA" id="ARBA00004651"/>
    </source>
</evidence>
<feature type="transmembrane region" description="Helical" evidence="9">
    <location>
        <begin position="175"/>
        <end position="192"/>
    </location>
</feature>
<evidence type="ECO:0000256" key="6">
    <source>
        <dbReference type="ARBA" id="ARBA00023136"/>
    </source>
</evidence>
<dbReference type="PANTHER" id="PTHR23513:SF9">
    <property type="entry name" value="ENTEROBACTIN EXPORTER ENTS"/>
    <property type="match status" value="1"/>
</dbReference>
<dbReference type="Pfam" id="PF07690">
    <property type="entry name" value="MFS_1"/>
    <property type="match status" value="1"/>
</dbReference>
<evidence type="ECO:0000256" key="3">
    <source>
        <dbReference type="ARBA" id="ARBA00022475"/>
    </source>
</evidence>
<dbReference type="PROSITE" id="PS50850">
    <property type="entry name" value="MFS"/>
    <property type="match status" value="1"/>
</dbReference>
<dbReference type="EMBL" id="JACHHY010000004">
    <property type="protein sequence ID" value="MBB5017508.1"/>
    <property type="molecule type" value="Genomic_DNA"/>
</dbReference>
<comment type="subcellular location">
    <subcellularLocation>
        <location evidence="1">Cell membrane</location>
        <topology evidence="1">Multi-pass membrane protein</topology>
    </subcellularLocation>
</comment>
<evidence type="ECO:0000313" key="11">
    <source>
        <dbReference type="EMBL" id="MBB5017508.1"/>
    </source>
</evidence>
<organism evidence="11 12">
    <name type="scientific">Chitinivorax tropicus</name>
    <dbReference type="NCBI Taxonomy" id="714531"/>
    <lineage>
        <taxon>Bacteria</taxon>
        <taxon>Pseudomonadati</taxon>
        <taxon>Pseudomonadota</taxon>
        <taxon>Betaproteobacteria</taxon>
        <taxon>Chitinivorax</taxon>
    </lineage>
</organism>
<keyword evidence="4 9" id="KW-0812">Transmembrane</keyword>
<dbReference type="Proteomes" id="UP000575898">
    <property type="component" value="Unassembled WGS sequence"/>
</dbReference>
<dbReference type="RefSeq" id="WP_184035442.1">
    <property type="nucleotide sequence ID" value="NZ_JACHHY010000004.1"/>
</dbReference>
<dbReference type="GO" id="GO:0005886">
    <property type="term" value="C:plasma membrane"/>
    <property type="evidence" value="ECO:0007669"/>
    <property type="project" value="UniProtKB-SubCell"/>
</dbReference>
<evidence type="ECO:0000256" key="8">
    <source>
        <dbReference type="ARBA" id="ARBA00040914"/>
    </source>
</evidence>
<feature type="transmembrane region" description="Helical" evidence="9">
    <location>
        <begin position="227"/>
        <end position="251"/>
    </location>
</feature>
<proteinExistence type="inferred from homology"/>
<dbReference type="Gene3D" id="1.20.1250.20">
    <property type="entry name" value="MFS general substrate transporter like domains"/>
    <property type="match status" value="1"/>
</dbReference>
<feature type="transmembrane region" description="Helical" evidence="9">
    <location>
        <begin position="382"/>
        <end position="399"/>
    </location>
</feature>
<dbReference type="InterPro" id="IPR020846">
    <property type="entry name" value="MFS_dom"/>
</dbReference>
<feature type="transmembrane region" description="Helical" evidence="9">
    <location>
        <begin position="355"/>
        <end position="376"/>
    </location>
</feature>
<keyword evidence="3" id="KW-1003">Cell membrane</keyword>
<feature type="transmembrane region" description="Helical" evidence="9">
    <location>
        <begin position="290"/>
        <end position="308"/>
    </location>
</feature>
<keyword evidence="2" id="KW-0813">Transport</keyword>
<sequence>MLESIRQSLRDTGRHFALFILFDLLMLISLMAGKVGLSWWIASHGGAKDLALYGASFSIVILVLTPLLSPFADRLDKRKVLALAMLIKAMAVGMLALAALLHFYHIYLIIGIELIGAVCMALIVPASLSVVADVVPPGHLQQAFAMQKSAQAFGRTIGPALGGVSLAVAGEGAALLFALAGALIASLVVFRIPPMPRKAAGKPSLQQWWHEFKQGILVRWRIPMERYWTSLSFLYIIFFAPTTGMLVPLLVKHHGLSGGWLGVVEMGLSIGMMLGPLVVARRLNARFGRFHVNLLAIAGEAVGVILAGLLKQPILLSICFALVGISLSCFVLNGQTHRMLAVPENFRGRLMAVNLAIYESGSAIGATLAGVALLALPVDQLFVVYGTIMGVMISGYMVLPGFKHFLSLSHDEVKDYYQRTYPSAFELK</sequence>
<dbReference type="CDD" id="cd06173">
    <property type="entry name" value="MFS_MefA_like"/>
    <property type="match status" value="1"/>
</dbReference>
<keyword evidence="5 9" id="KW-1133">Transmembrane helix</keyword>
<evidence type="ECO:0000256" key="4">
    <source>
        <dbReference type="ARBA" id="ARBA00022692"/>
    </source>
</evidence>
<evidence type="ECO:0000256" key="9">
    <source>
        <dbReference type="SAM" id="Phobius"/>
    </source>
</evidence>
<accession>A0A840MFR9</accession>
<feature type="transmembrane region" description="Helical" evidence="9">
    <location>
        <begin position="106"/>
        <end position="131"/>
    </location>
</feature>
<dbReference type="PANTHER" id="PTHR23513">
    <property type="entry name" value="INTEGRAL MEMBRANE EFFLUX PROTEIN-RELATED"/>
    <property type="match status" value="1"/>
</dbReference>
<evidence type="ECO:0000256" key="5">
    <source>
        <dbReference type="ARBA" id="ARBA00022989"/>
    </source>
</evidence>
<evidence type="ECO:0000256" key="7">
    <source>
        <dbReference type="ARBA" id="ARBA00038075"/>
    </source>
</evidence>
<reference evidence="11 12" key="1">
    <citation type="submission" date="2020-08" db="EMBL/GenBank/DDBJ databases">
        <title>Genomic Encyclopedia of Type Strains, Phase IV (KMG-IV): sequencing the most valuable type-strain genomes for metagenomic binning, comparative biology and taxonomic classification.</title>
        <authorList>
            <person name="Goeker M."/>
        </authorList>
    </citation>
    <scope>NUCLEOTIDE SEQUENCE [LARGE SCALE GENOMIC DNA]</scope>
    <source>
        <strain evidence="11 12">DSM 27165</strain>
    </source>
</reference>
<dbReference type="GO" id="GO:0022857">
    <property type="term" value="F:transmembrane transporter activity"/>
    <property type="evidence" value="ECO:0007669"/>
    <property type="project" value="InterPro"/>
</dbReference>